<accession>A0A1E7EV75</accession>
<dbReference type="EMBL" id="KV784374">
    <property type="protein sequence ID" value="OEU09881.1"/>
    <property type="molecule type" value="Genomic_DNA"/>
</dbReference>
<dbReference type="InterPro" id="IPR002048">
    <property type="entry name" value="EF_hand_dom"/>
</dbReference>
<dbReference type="PROSITE" id="PS50222">
    <property type="entry name" value="EF_HAND_2"/>
    <property type="match status" value="1"/>
</dbReference>
<feature type="transmembrane region" description="Helical" evidence="2">
    <location>
        <begin position="73"/>
        <end position="95"/>
    </location>
</feature>
<evidence type="ECO:0000256" key="1">
    <source>
        <dbReference type="ARBA" id="ARBA00022837"/>
    </source>
</evidence>
<sequence length="224" mass="24528">MSSTKETRRASIRASIASGDGGIDLTNCDEATREILKDFDFDKNGYISKDEVTMGANLFQKSLKENEQFKKMIYCLILGYFVFCLTLGGLTYGIIKANEQVRVNPLTGIATTTGGDAVMKTAPALVVLEDTSIHNISIEDLNALEKIVLGGTISFNVMGFARKEDETVILVQGGSLTFNMDGLFNHTGVEPALLFDHVSDGERELQFGSFVSWSNSVSAWFKKL</sequence>
<dbReference type="KEGG" id="fcy:FRACYDRAFT_271291"/>
<evidence type="ECO:0000256" key="2">
    <source>
        <dbReference type="SAM" id="Phobius"/>
    </source>
</evidence>
<dbReference type="InterPro" id="IPR018247">
    <property type="entry name" value="EF_Hand_1_Ca_BS"/>
</dbReference>
<gene>
    <name evidence="4" type="ORF">FRACYDRAFT_271291</name>
</gene>
<feature type="domain" description="EF-hand" evidence="3">
    <location>
        <begin position="27"/>
        <end position="62"/>
    </location>
</feature>
<organism evidence="4 5">
    <name type="scientific">Fragilariopsis cylindrus CCMP1102</name>
    <dbReference type="NCBI Taxonomy" id="635003"/>
    <lineage>
        <taxon>Eukaryota</taxon>
        <taxon>Sar</taxon>
        <taxon>Stramenopiles</taxon>
        <taxon>Ochrophyta</taxon>
        <taxon>Bacillariophyta</taxon>
        <taxon>Bacillariophyceae</taxon>
        <taxon>Bacillariophycidae</taxon>
        <taxon>Bacillariales</taxon>
        <taxon>Bacillariaceae</taxon>
        <taxon>Fragilariopsis</taxon>
    </lineage>
</organism>
<dbReference type="InParanoid" id="A0A1E7EV75"/>
<keyword evidence="2" id="KW-0472">Membrane</keyword>
<name>A0A1E7EV75_9STRA</name>
<evidence type="ECO:0000259" key="3">
    <source>
        <dbReference type="PROSITE" id="PS50222"/>
    </source>
</evidence>
<dbReference type="PROSITE" id="PS00018">
    <property type="entry name" value="EF_HAND_1"/>
    <property type="match status" value="1"/>
</dbReference>
<keyword evidence="5" id="KW-1185">Reference proteome</keyword>
<evidence type="ECO:0000313" key="4">
    <source>
        <dbReference type="EMBL" id="OEU09881.1"/>
    </source>
</evidence>
<keyword evidence="2" id="KW-1133">Transmembrane helix</keyword>
<dbReference type="Proteomes" id="UP000095751">
    <property type="component" value="Unassembled WGS sequence"/>
</dbReference>
<keyword evidence="2" id="KW-0812">Transmembrane</keyword>
<reference evidence="4 5" key="1">
    <citation type="submission" date="2016-09" db="EMBL/GenBank/DDBJ databases">
        <title>Extensive genetic diversity and differential bi-allelic expression allows diatom success in the polar Southern Ocean.</title>
        <authorList>
            <consortium name="DOE Joint Genome Institute"/>
            <person name="Mock T."/>
            <person name="Otillar R.P."/>
            <person name="Strauss J."/>
            <person name="Dupont C."/>
            <person name="Frickenhaus S."/>
            <person name="Maumus F."/>
            <person name="Mcmullan M."/>
            <person name="Sanges R."/>
            <person name="Schmutz J."/>
            <person name="Toseland A."/>
            <person name="Valas R."/>
            <person name="Veluchamy A."/>
            <person name="Ward B.J."/>
            <person name="Allen A."/>
            <person name="Barry K."/>
            <person name="Falciatore A."/>
            <person name="Ferrante M."/>
            <person name="Fortunato A.E."/>
            <person name="Gloeckner G."/>
            <person name="Gruber A."/>
            <person name="Hipkin R."/>
            <person name="Janech M."/>
            <person name="Kroth P."/>
            <person name="Leese F."/>
            <person name="Lindquist E."/>
            <person name="Lyon B.R."/>
            <person name="Martin J."/>
            <person name="Mayer C."/>
            <person name="Parker M."/>
            <person name="Quesneville H."/>
            <person name="Raymond J."/>
            <person name="Uhlig C."/>
            <person name="Valentin K.U."/>
            <person name="Worden A.Z."/>
            <person name="Armbrust E.V."/>
            <person name="Bowler C."/>
            <person name="Green B."/>
            <person name="Moulton V."/>
            <person name="Van Oosterhout C."/>
            <person name="Grigoriev I."/>
        </authorList>
    </citation>
    <scope>NUCLEOTIDE SEQUENCE [LARGE SCALE GENOMIC DNA]</scope>
    <source>
        <strain evidence="4 5">CCMP1102</strain>
    </source>
</reference>
<dbReference type="InterPro" id="IPR011992">
    <property type="entry name" value="EF-hand-dom_pair"/>
</dbReference>
<dbReference type="AlphaFoldDB" id="A0A1E7EV75"/>
<dbReference type="SUPFAM" id="SSF47473">
    <property type="entry name" value="EF-hand"/>
    <property type="match status" value="1"/>
</dbReference>
<evidence type="ECO:0000313" key="5">
    <source>
        <dbReference type="Proteomes" id="UP000095751"/>
    </source>
</evidence>
<dbReference type="GO" id="GO:0005509">
    <property type="term" value="F:calcium ion binding"/>
    <property type="evidence" value="ECO:0007669"/>
    <property type="project" value="InterPro"/>
</dbReference>
<protein>
    <recommendedName>
        <fullName evidence="3">EF-hand domain-containing protein</fullName>
    </recommendedName>
</protein>
<proteinExistence type="predicted"/>
<keyword evidence="1" id="KW-0106">Calcium</keyword>